<dbReference type="EMBL" id="QGMK01001039">
    <property type="protein sequence ID" value="TVY73583.1"/>
    <property type="molecule type" value="Genomic_DNA"/>
</dbReference>
<organism evidence="2 3">
    <name type="scientific">Lachnellula suecica</name>
    <dbReference type="NCBI Taxonomy" id="602035"/>
    <lineage>
        <taxon>Eukaryota</taxon>
        <taxon>Fungi</taxon>
        <taxon>Dikarya</taxon>
        <taxon>Ascomycota</taxon>
        <taxon>Pezizomycotina</taxon>
        <taxon>Leotiomycetes</taxon>
        <taxon>Helotiales</taxon>
        <taxon>Lachnaceae</taxon>
        <taxon>Lachnellula</taxon>
    </lineage>
</organism>
<evidence type="ECO:0000313" key="3">
    <source>
        <dbReference type="Proteomes" id="UP000469558"/>
    </source>
</evidence>
<sequence length="226" mass="25501">MESVSLRDVENNSLEKLLTHEYVQSDEDIKTETTSKRQRKNYPRIAAYTAFSALALYGLFTLLISLTHFHKPSHHHDPSPVRRSCSCGTSIAEALSMGCTYDSLSPAFLPPHCRDASLTAEFETLGDGPNGTWLYYADRNHTQLLSTWEVMSMAENPGARFHVSWRWHVVHCYMYWIKMYRAQRGGAQVEGRYDGEAHVRHCAGVFGRDGWGTASGVVLDADVEEP</sequence>
<comment type="caution">
    <text evidence="2">The sequence shown here is derived from an EMBL/GenBank/DDBJ whole genome shotgun (WGS) entry which is preliminary data.</text>
</comment>
<name>A0A8T9C5X5_9HELO</name>
<evidence type="ECO:0000256" key="1">
    <source>
        <dbReference type="SAM" id="Phobius"/>
    </source>
</evidence>
<dbReference type="AlphaFoldDB" id="A0A8T9C5X5"/>
<keyword evidence="1" id="KW-0812">Transmembrane</keyword>
<dbReference type="InterPro" id="IPR053008">
    <property type="entry name" value="Phomopsin_biosynth_assoc"/>
</dbReference>
<dbReference type="PANTHER" id="PTHR35896">
    <property type="entry name" value="IG-LIKE DOMAIN-CONTAINING PROTEIN"/>
    <property type="match status" value="1"/>
</dbReference>
<keyword evidence="1" id="KW-1133">Transmembrane helix</keyword>
<reference evidence="2 3" key="1">
    <citation type="submission" date="2018-05" db="EMBL/GenBank/DDBJ databases">
        <title>Genome sequencing and assembly of the regulated plant pathogen Lachnellula willkommii and related sister species for the development of diagnostic species identification markers.</title>
        <authorList>
            <person name="Giroux E."/>
            <person name="Bilodeau G."/>
        </authorList>
    </citation>
    <scope>NUCLEOTIDE SEQUENCE [LARGE SCALE GENOMIC DNA]</scope>
    <source>
        <strain evidence="2 3">CBS 268.59</strain>
    </source>
</reference>
<accession>A0A8T9C5X5</accession>
<dbReference type="Proteomes" id="UP000469558">
    <property type="component" value="Unassembled WGS sequence"/>
</dbReference>
<gene>
    <name evidence="2" type="ORF">LSUE1_G010032</name>
</gene>
<protein>
    <submittedName>
        <fullName evidence="2">Uncharacterized protein</fullName>
    </submittedName>
</protein>
<evidence type="ECO:0000313" key="2">
    <source>
        <dbReference type="EMBL" id="TVY73583.1"/>
    </source>
</evidence>
<keyword evidence="3" id="KW-1185">Reference proteome</keyword>
<dbReference type="PANTHER" id="PTHR35896:SF3">
    <property type="entry name" value="MAJOR FACILITATOR SUPERFAMILY TRANSPORTER"/>
    <property type="match status" value="1"/>
</dbReference>
<keyword evidence="1" id="KW-0472">Membrane</keyword>
<dbReference type="OrthoDB" id="3501153at2759"/>
<proteinExistence type="predicted"/>
<feature type="transmembrane region" description="Helical" evidence="1">
    <location>
        <begin position="45"/>
        <end position="66"/>
    </location>
</feature>